<evidence type="ECO:0000313" key="2">
    <source>
        <dbReference type="Proteomes" id="UP000749559"/>
    </source>
</evidence>
<evidence type="ECO:0000313" key="1">
    <source>
        <dbReference type="EMBL" id="CAH1773862.1"/>
    </source>
</evidence>
<reference evidence="1" key="1">
    <citation type="submission" date="2022-03" db="EMBL/GenBank/DDBJ databases">
        <authorList>
            <person name="Martin C."/>
        </authorList>
    </citation>
    <scope>NUCLEOTIDE SEQUENCE</scope>
</reference>
<name>A0A8J1XZ18_OWEFU</name>
<proteinExistence type="predicted"/>
<sequence length="105" mass="10586">GDVEDSLDVPVTVGDVVDSGDVPVTVGDVVDPGDEPVTVGDVVDSGDVPFTVDNVVDSVVVLTSDGDAMYFVVVPGVFVVVIDLVVEPASVCVGVDGFIDVPAIV</sequence>
<dbReference type="EMBL" id="CAIIXF020000001">
    <property type="protein sequence ID" value="CAH1773862.1"/>
    <property type="molecule type" value="Genomic_DNA"/>
</dbReference>
<feature type="non-terminal residue" evidence="1">
    <location>
        <position position="1"/>
    </location>
</feature>
<dbReference type="AlphaFoldDB" id="A0A8J1XZ18"/>
<accession>A0A8J1XZ18</accession>
<organism evidence="1 2">
    <name type="scientific">Owenia fusiformis</name>
    <name type="common">Polychaete worm</name>
    <dbReference type="NCBI Taxonomy" id="6347"/>
    <lineage>
        <taxon>Eukaryota</taxon>
        <taxon>Metazoa</taxon>
        <taxon>Spiralia</taxon>
        <taxon>Lophotrochozoa</taxon>
        <taxon>Annelida</taxon>
        <taxon>Polychaeta</taxon>
        <taxon>Sedentaria</taxon>
        <taxon>Canalipalpata</taxon>
        <taxon>Sabellida</taxon>
        <taxon>Oweniida</taxon>
        <taxon>Oweniidae</taxon>
        <taxon>Owenia</taxon>
    </lineage>
</organism>
<dbReference type="Proteomes" id="UP000749559">
    <property type="component" value="Unassembled WGS sequence"/>
</dbReference>
<keyword evidence="2" id="KW-1185">Reference proteome</keyword>
<feature type="non-terminal residue" evidence="1">
    <location>
        <position position="105"/>
    </location>
</feature>
<gene>
    <name evidence="1" type="ORF">OFUS_LOCUS1398</name>
</gene>
<protein>
    <submittedName>
        <fullName evidence="1">Uncharacterized protein</fullName>
    </submittedName>
</protein>
<comment type="caution">
    <text evidence="1">The sequence shown here is derived from an EMBL/GenBank/DDBJ whole genome shotgun (WGS) entry which is preliminary data.</text>
</comment>